<keyword evidence="11" id="KW-1185">Reference proteome</keyword>
<dbReference type="GO" id="GO:0000981">
    <property type="term" value="F:DNA-binding transcription factor activity, RNA polymerase II-specific"/>
    <property type="evidence" value="ECO:0007669"/>
    <property type="project" value="InterPro"/>
</dbReference>
<dbReference type="InterPro" id="IPR044280">
    <property type="entry name" value="Hac1/HY5"/>
</dbReference>
<dbReference type="STRING" id="42249.A0A317SXQ7"/>
<evidence type="ECO:0000256" key="6">
    <source>
        <dbReference type="ARBA" id="ARBA00023230"/>
    </source>
</evidence>
<organism evidence="10 11">
    <name type="scientific">Tuber magnatum</name>
    <name type="common">white Piedmont truffle</name>
    <dbReference type="NCBI Taxonomy" id="42249"/>
    <lineage>
        <taxon>Eukaryota</taxon>
        <taxon>Fungi</taxon>
        <taxon>Dikarya</taxon>
        <taxon>Ascomycota</taxon>
        <taxon>Pezizomycotina</taxon>
        <taxon>Pezizomycetes</taxon>
        <taxon>Pezizales</taxon>
        <taxon>Tuberaceae</taxon>
        <taxon>Tuber</taxon>
    </lineage>
</organism>
<accession>A0A317SXQ7</accession>
<comment type="subcellular location">
    <subcellularLocation>
        <location evidence="1">Nucleus</location>
    </subcellularLocation>
</comment>
<dbReference type="PROSITE" id="PS00036">
    <property type="entry name" value="BZIP_BASIC"/>
    <property type="match status" value="1"/>
</dbReference>
<dbReference type="SMART" id="SM00338">
    <property type="entry name" value="BRLZ"/>
    <property type="match status" value="1"/>
</dbReference>
<dbReference type="PROSITE" id="PS50217">
    <property type="entry name" value="BZIP"/>
    <property type="match status" value="1"/>
</dbReference>
<dbReference type="GO" id="GO:0005634">
    <property type="term" value="C:nucleus"/>
    <property type="evidence" value="ECO:0007669"/>
    <property type="project" value="UniProtKB-SubCell"/>
</dbReference>
<dbReference type="Proteomes" id="UP000246991">
    <property type="component" value="Unassembled WGS sequence"/>
</dbReference>
<evidence type="ECO:0000259" key="9">
    <source>
        <dbReference type="PROSITE" id="PS50217"/>
    </source>
</evidence>
<dbReference type="PANTHER" id="PTHR46714:SF6">
    <property type="entry name" value="TRANSCRIPTIONAL ACTIVATOR HAC1"/>
    <property type="match status" value="1"/>
</dbReference>
<keyword evidence="3" id="KW-0805">Transcription regulation</keyword>
<keyword evidence="7" id="KW-0539">Nucleus</keyword>
<evidence type="ECO:0000256" key="5">
    <source>
        <dbReference type="ARBA" id="ARBA00023163"/>
    </source>
</evidence>
<dbReference type="GO" id="GO:0045944">
    <property type="term" value="P:positive regulation of transcription by RNA polymerase II"/>
    <property type="evidence" value="ECO:0007669"/>
    <property type="project" value="InterPro"/>
</dbReference>
<dbReference type="PANTHER" id="PTHR46714">
    <property type="entry name" value="TRANSCRIPTIONAL ACTIVATOR HAC1"/>
    <property type="match status" value="1"/>
</dbReference>
<evidence type="ECO:0000313" key="10">
    <source>
        <dbReference type="EMBL" id="PWW79255.1"/>
    </source>
</evidence>
<evidence type="ECO:0000256" key="7">
    <source>
        <dbReference type="ARBA" id="ARBA00023242"/>
    </source>
</evidence>
<keyword evidence="6" id="KW-0834">Unfolded protein response</keyword>
<evidence type="ECO:0000256" key="4">
    <source>
        <dbReference type="ARBA" id="ARBA00023125"/>
    </source>
</evidence>
<comment type="similarity">
    <text evidence="2">Belongs to the bZIP family.</text>
</comment>
<evidence type="ECO:0000256" key="1">
    <source>
        <dbReference type="ARBA" id="ARBA00004123"/>
    </source>
</evidence>
<evidence type="ECO:0000313" key="11">
    <source>
        <dbReference type="Proteomes" id="UP000246991"/>
    </source>
</evidence>
<dbReference type="Gene3D" id="1.20.5.170">
    <property type="match status" value="1"/>
</dbReference>
<feature type="domain" description="BZIP" evidence="9">
    <location>
        <begin position="105"/>
        <end position="168"/>
    </location>
</feature>
<dbReference type="InterPro" id="IPR046347">
    <property type="entry name" value="bZIP_sf"/>
</dbReference>
<evidence type="ECO:0000256" key="3">
    <source>
        <dbReference type="ARBA" id="ARBA00023015"/>
    </source>
</evidence>
<reference evidence="10 11" key="1">
    <citation type="submission" date="2018-03" db="EMBL/GenBank/DDBJ databases">
        <title>Genomes of Pezizomycetes fungi and the evolution of truffles.</title>
        <authorList>
            <person name="Murat C."/>
            <person name="Payen T."/>
            <person name="Noel B."/>
            <person name="Kuo A."/>
            <person name="Martin F.M."/>
        </authorList>
    </citation>
    <scope>NUCLEOTIDE SEQUENCE [LARGE SCALE GENOMIC DNA]</scope>
    <source>
        <strain evidence="10">091103-1</strain>
    </source>
</reference>
<dbReference type="EMBL" id="PYWC01000009">
    <property type="protein sequence ID" value="PWW79255.1"/>
    <property type="molecule type" value="Genomic_DNA"/>
</dbReference>
<comment type="caution">
    <text evidence="10">The sequence shown here is derived from an EMBL/GenBank/DDBJ whole genome shotgun (WGS) entry which is preliminary data.</text>
</comment>
<dbReference type="InterPro" id="IPR004827">
    <property type="entry name" value="bZIP"/>
</dbReference>
<protein>
    <recommendedName>
        <fullName evidence="9">BZIP domain-containing protein</fullName>
    </recommendedName>
</protein>
<evidence type="ECO:0000256" key="2">
    <source>
        <dbReference type="ARBA" id="ARBA00007163"/>
    </source>
</evidence>
<feature type="region of interest" description="Disordered" evidence="8">
    <location>
        <begin position="38"/>
        <end position="131"/>
    </location>
</feature>
<gene>
    <name evidence="10" type="ORF">C7212DRAFT_360720</name>
</gene>
<proteinExistence type="inferred from homology"/>
<name>A0A317SXQ7_9PEZI</name>
<dbReference type="GO" id="GO:0003677">
    <property type="term" value="F:DNA binding"/>
    <property type="evidence" value="ECO:0007669"/>
    <property type="project" value="UniProtKB-KW"/>
</dbReference>
<evidence type="ECO:0000256" key="8">
    <source>
        <dbReference type="SAM" id="MobiDB-lite"/>
    </source>
</evidence>
<dbReference type="Pfam" id="PF00170">
    <property type="entry name" value="bZIP_1"/>
    <property type="match status" value="1"/>
</dbReference>
<keyword evidence="4" id="KW-0238">DNA-binding</keyword>
<dbReference type="SUPFAM" id="SSF57959">
    <property type="entry name" value="Leucine zipper domain"/>
    <property type="match status" value="1"/>
</dbReference>
<feature type="compositionally biased region" description="Basic and acidic residues" evidence="8">
    <location>
        <begin position="100"/>
        <end position="113"/>
    </location>
</feature>
<keyword evidence="5" id="KW-0804">Transcription</keyword>
<dbReference type="AlphaFoldDB" id="A0A317SXQ7"/>
<dbReference type="OrthoDB" id="674948at2759"/>
<sequence>MMGPGASPESSFATTPFAEHDADVFGFSTAGDYAPSELEEIDLLRFEPPIDSPVEPRDSSPSLSPKPEPQEKKPAKKRKSWGQELPTPTTNLPPRKRAKTAAEKEQRRIERVLRNRAAAQASRERRRKELEELEDEKAILEKDNNDLKTRLSVVEGENASLAKRVEEMQQQLRSFEDSIKAFTSMGGNMVGRPAPSFQVFPNDVTLDLSSIIPTSTTSTPKPSVDPNEALDMTHQSAALMCDLQCLSMALNPQDPPAEVAAIWLLQFVLLEMMASTLYSIQIPFLQLFLSLRNGTPIPTSDLMRYFPLICWLVTAKPTRQLFQRLLKCSPALALLPQDATGRAMLAQMAQSTSGHLGQGMTDDGDEDGDALNAVSECRRIVRELRSTMIMDDLCSNKMDDTGGFDSHACVFDGKPGSDGEAS</sequence>
<dbReference type="GO" id="GO:0006986">
    <property type="term" value="P:response to unfolded protein"/>
    <property type="evidence" value="ECO:0007669"/>
    <property type="project" value="UniProtKB-KW"/>
</dbReference>